<keyword evidence="10" id="KW-1185">Reference proteome</keyword>
<dbReference type="EMBL" id="AKHW03000275">
    <property type="protein sequence ID" value="KYO47974.1"/>
    <property type="molecule type" value="Genomic_DNA"/>
</dbReference>
<dbReference type="InterPro" id="IPR013783">
    <property type="entry name" value="Ig-like_fold"/>
</dbReference>
<comment type="caution">
    <text evidence="9">The sequence shown here is derived from an EMBL/GenBank/DDBJ whole genome shotgun (WGS) entry which is preliminary data.</text>
</comment>
<dbReference type="SUPFAM" id="SSF52279">
    <property type="entry name" value="Beta-D-glucan exohydrolase, C-terminal domain"/>
    <property type="match status" value="1"/>
</dbReference>
<dbReference type="Pfam" id="PF05672">
    <property type="entry name" value="MAP7"/>
    <property type="match status" value="1"/>
</dbReference>
<feature type="compositionally biased region" description="Polar residues" evidence="5">
    <location>
        <begin position="914"/>
        <end position="927"/>
    </location>
</feature>
<dbReference type="PANTHER" id="PTHR42721:SF42">
    <property type="entry name" value="FIBRONECTIN TYPE III-LIKE DOMAIN-CONTAINING PROTEIN"/>
    <property type="match status" value="1"/>
</dbReference>
<dbReference type="Gene3D" id="2.60.40.10">
    <property type="entry name" value="Immunoglobulins"/>
    <property type="match status" value="1"/>
</dbReference>
<dbReference type="InterPro" id="IPR044993">
    <property type="entry name" value="BXL"/>
</dbReference>
<feature type="domain" description="Glycoside hydrolase family 3 C-terminal" evidence="7">
    <location>
        <begin position="338"/>
        <end position="567"/>
    </location>
</feature>
<proteinExistence type="predicted"/>
<dbReference type="InterPro" id="IPR026891">
    <property type="entry name" value="Fn3-like"/>
</dbReference>
<dbReference type="PANTHER" id="PTHR42721">
    <property type="entry name" value="SUGAR HYDROLASE-RELATED"/>
    <property type="match status" value="1"/>
</dbReference>
<dbReference type="Gene3D" id="3.40.50.1700">
    <property type="entry name" value="Glycoside hydrolase family 3 C-terminal domain"/>
    <property type="match status" value="1"/>
</dbReference>
<dbReference type="InterPro" id="IPR001764">
    <property type="entry name" value="Glyco_hydro_3_N"/>
</dbReference>
<keyword evidence="4" id="KW-0175">Coiled coil</keyword>
<feature type="compositionally biased region" description="Low complexity" evidence="5">
    <location>
        <begin position="1066"/>
        <end position="1075"/>
    </location>
</feature>
<dbReference type="PRINTS" id="PR00133">
    <property type="entry name" value="GLHYDRLASE3"/>
</dbReference>
<dbReference type="InterPro" id="IPR008604">
    <property type="entry name" value="MAP7_fam"/>
</dbReference>
<dbReference type="GO" id="GO:0046556">
    <property type="term" value="F:alpha-L-arabinofuranosidase activity"/>
    <property type="evidence" value="ECO:0007669"/>
    <property type="project" value="TreeGrafter"/>
</dbReference>
<dbReference type="InterPro" id="IPR002772">
    <property type="entry name" value="Glyco_hydro_3_C"/>
</dbReference>
<feature type="region of interest" description="Disordered" evidence="5">
    <location>
        <begin position="903"/>
        <end position="1281"/>
    </location>
</feature>
<organism evidence="9 10">
    <name type="scientific">Alligator mississippiensis</name>
    <name type="common">American alligator</name>
    <dbReference type="NCBI Taxonomy" id="8496"/>
    <lineage>
        <taxon>Eukaryota</taxon>
        <taxon>Metazoa</taxon>
        <taxon>Chordata</taxon>
        <taxon>Craniata</taxon>
        <taxon>Vertebrata</taxon>
        <taxon>Euteleostomi</taxon>
        <taxon>Archelosauria</taxon>
        <taxon>Archosauria</taxon>
        <taxon>Crocodylia</taxon>
        <taxon>Alligatoridae</taxon>
        <taxon>Alligatorinae</taxon>
        <taxon>Alligator</taxon>
    </lineage>
</organism>
<dbReference type="Gene3D" id="3.20.20.300">
    <property type="entry name" value="Glycoside hydrolase, family 3, N-terminal domain"/>
    <property type="match status" value="1"/>
</dbReference>
<evidence type="ECO:0000256" key="3">
    <source>
        <dbReference type="ARBA" id="ARBA00023295"/>
    </source>
</evidence>
<keyword evidence="2" id="KW-0378">Hydrolase</keyword>
<reference evidence="9 10" key="1">
    <citation type="journal article" date="2012" name="Genome Biol.">
        <title>Sequencing three crocodilian genomes to illuminate the evolution of archosaurs and amniotes.</title>
        <authorList>
            <person name="St John J.A."/>
            <person name="Braun E.L."/>
            <person name="Isberg S.R."/>
            <person name="Miles L.G."/>
            <person name="Chong A.Y."/>
            <person name="Gongora J."/>
            <person name="Dalzell P."/>
            <person name="Moran C."/>
            <person name="Bed'hom B."/>
            <person name="Abzhanov A."/>
            <person name="Burgess S.C."/>
            <person name="Cooksey A.M."/>
            <person name="Castoe T.A."/>
            <person name="Crawford N.G."/>
            <person name="Densmore L.D."/>
            <person name="Drew J.C."/>
            <person name="Edwards S.V."/>
            <person name="Faircloth B.C."/>
            <person name="Fujita M.K."/>
            <person name="Greenwold M.J."/>
            <person name="Hoffmann F.G."/>
            <person name="Howard J.M."/>
            <person name="Iguchi T."/>
            <person name="Janes D.E."/>
            <person name="Khan S.Y."/>
            <person name="Kohno S."/>
            <person name="de Koning A.J."/>
            <person name="Lance S.L."/>
            <person name="McCarthy F.M."/>
            <person name="McCormack J.E."/>
            <person name="Merchant M.E."/>
            <person name="Peterson D.G."/>
            <person name="Pollock D.D."/>
            <person name="Pourmand N."/>
            <person name="Raney B.J."/>
            <person name="Roessler K.A."/>
            <person name="Sanford J.R."/>
            <person name="Sawyer R.H."/>
            <person name="Schmidt C.J."/>
            <person name="Triplett E.W."/>
            <person name="Tuberville T.D."/>
            <person name="Venegas-Anaya M."/>
            <person name="Howard J.T."/>
            <person name="Jarvis E.D."/>
            <person name="Guillette L.J.Jr."/>
            <person name="Glenn T.C."/>
            <person name="Green R.E."/>
            <person name="Ray D.A."/>
        </authorList>
    </citation>
    <scope>NUCLEOTIDE SEQUENCE [LARGE SCALE GENOMIC DNA]</scope>
    <source>
        <strain evidence="9">KSC_2009_1</strain>
    </source>
</reference>
<dbReference type="eggNOG" id="ENOG502QQ55">
    <property type="taxonomic scope" value="Eukaryota"/>
</dbReference>
<evidence type="ECO:0000256" key="2">
    <source>
        <dbReference type="ARBA" id="ARBA00022801"/>
    </source>
</evidence>
<dbReference type="Pfam" id="PF01915">
    <property type="entry name" value="Glyco_hydro_3_C"/>
    <property type="match status" value="1"/>
</dbReference>
<feature type="coiled-coil region" evidence="4">
    <location>
        <begin position="748"/>
        <end position="804"/>
    </location>
</feature>
<accession>A0A151PGF0</accession>
<evidence type="ECO:0000313" key="10">
    <source>
        <dbReference type="Proteomes" id="UP000050525"/>
    </source>
</evidence>
<evidence type="ECO:0000313" key="9">
    <source>
        <dbReference type="EMBL" id="KYO47974.1"/>
    </source>
</evidence>
<dbReference type="GO" id="GO:0031222">
    <property type="term" value="P:arabinan catabolic process"/>
    <property type="evidence" value="ECO:0007669"/>
    <property type="project" value="TreeGrafter"/>
</dbReference>
<dbReference type="InterPro" id="IPR017853">
    <property type="entry name" value="GH"/>
</dbReference>
<dbReference type="Pfam" id="PF14310">
    <property type="entry name" value="Fn3-like"/>
    <property type="match status" value="1"/>
</dbReference>
<evidence type="ECO:0000259" key="8">
    <source>
        <dbReference type="Pfam" id="PF14310"/>
    </source>
</evidence>
<keyword evidence="1" id="KW-0732">Signal</keyword>
<dbReference type="Pfam" id="PF00933">
    <property type="entry name" value="Glyco_hydro_3"/>
    <property type="match status" value="1"/>
</dbReference>
<dbReference type="SUPFAM" id="SSF51445">
    <property type="entry name" value="(Trans)glycosidases"/>
    <property type="match status" value="1"/>
</dbReference>
<keyword evidence="3" id="KW-0326">Glycosidase</keyword>
<name>A0A151PGF0_ALLMI</name>
<evidence type="ECO:0000256" key="1">
    <source>
        <dbReference type="ARBA" id="ARBA00022729"/>
    </source>
</evidence>
<feature type="compositionally biased region" description="Basic and acidic residues" evidence="5">
    <location>
        <begin position="1076"/>
        <end position="1266"/>
    </location>
</feature>
<feature type="compositionally biased region" description="Low complexity" evidence="5">
    <location>
        <begin position="1047"/>
        <end position="1056"/>
    </location>
</feature>
<dbReference type="Proteomes" id="UP000050525">
    <property type="component" value="Unassembled WGS sequence"/>
</dbReference>
<evidence type="ECO:0000259" key="7">
    <source>
        <dbReference type="Pfam" id="PF01915"/>
    </source>
</evidence>
<dbReference type="GO" id="GO:0015630">
    <property type="term" value="C:microtubule cytoskeleton"/>
    <property type="evidence" value="ECO:0007669"/>
    <property type="project" value="InterPro"/>
</dbReference>
<feature type="compositionally biased region" description="Basic and acidic residues" evidence="5">
    <location>
        <begin position="947"/>
        <end position="979"/>
    </location>
</feature>
<feature type="domain" description="Glycoside hydrolase family 3 N-terminal" evidence="6">
    <location>
        <begin position="26"/>
        <end position="293"/>
    </location>
</feature>
<evidence type="ECO:0000256" key="5">
    <source>
        <dbReference type="SAM" id="MobiDB-lite"/>
    </source>
</evidence>
<sequence length="1405" mass="155904">MVLQMARGGARGNGPAPGIERLGIQPYNWNTECLRGDGEAPGWATAFPQALGLAASFSPELIYRVANATATEVRAKHTHFMAMGKYSDHTGLSCFSPVLNIMRHPLWGRNQETYGEDPFLSAELGASFVQGLQGPHPRYVKASAGCKHFSVHGGPENLPVSRYSFDAKVGELDWRTTFLPQFEACVRAGSYSFMCSYNRINGVPACAHEQLLMGILREEWGFQGYVVSDEGAVELILLGHHYTHSFLETAVAAVNAGLNLELSYGLRKNIFTLIPEAVAQGNITMETVKARVRPLFYTRLRLGEFDPPEMNPYRALGMDTVQSPAHQALALEAAIKTLVLLKNAEDTLPLRAQDLAGGRIAVVGPFADSPHVLFGDYAPVPDPRYIVTPRRGLEALPANVSFAAGCREPRCLHYVPAEVKAAVRGANVVIVCLGTGIDVESETKDRRDLALPGHQLQLLQDAVAEAAGRPVILLLFNAGPLDVSWAQTHPSVHAILACFFPAQAAGTAVTKVLLGQDGANPAGRLPATWPAGMHQVPAMENYTMVGRTYRYYGPEPPLYPFGYGLSYTSFHYRDLVLDPPTLPVCANLSISVVLENRGPRDGEEVVQLYLRWGRPSVPAPRWQLVGFRRVPLGAGQADKLLFEEFGVEHFQYRFLFQGSGNLWLQPAEARTPARDVVCPESNQPCAPASPHPAQSDQTCAAVTPLGTGSLSPRNVQKAQARHRQAKERREERAKYLAAKRVLWLEKEEKAKVLREKQLEDRRKRLEEQRLKAEQRRAVLEERQRQKLEKNKERYEAAIQRSAKKTWAEIRQQRWSWAGALHHGSPAHKDGASRCSVSAVNLPKHVDSIINKRLSKSSATLWNSPSRNRSLQLSPWESSIVDRLMTPTLSFLARSRSAVTLAGNGKEQGVPVCPRSTSASPLSPCNNHRVQHRCWERRKGTAGSPDVTPRRRAEPLPKRKEKKDKERENAKERSALSRERGLKKRQSLPGGQPKLLPTAESSPKNRPSSPATPKARPASPSPALGSPHRPPLPRSTHASPKTPRATEEPPGAAAPSGAPSPPPAPATPSGRPTAGTTDREEAARLLSEKRRQAREQREREEQERREQEERERREAEEQARRAAEERARRAAEAHRQDEERRRQDEERQQQEEREAQERAQAEQEEMQRLQKQREEAEARAREEAERQRLEREKHFQREEQERLERKKRLEEIMKRTRKSDTADTKKTEDKKMVNGKEARQEGDTGSGCEKRLGLLAKEEELPEKEMPSTESPDVRQGTAPEGLPPSPLAKTTAAPVALVNGVQPSKHENGIHAKAAGPGVVELAHHGSTGDPLIPFGDTEPFLKKAVVSPPQVTEVLSPFLKNRIDLQSEGGCKKELFLDFGIEEATKVTGYCGRTQGISQFSNKV</sequence>
<dbReference type="GO" id="GO:0045493">
    <property type="term" value="P:xylan catabolic process"/>
    <property type="evidence" value="ECO:0007669"/>
    <property type="project" value="InterPro"/>
</dbReference>
<protein>
    <submittedName>
        <fullName evidence="9">MAP7 domain-containing protein 1 isoform B</fullName>
    </submittedName>
</protein>
<evidence type="ECO:0000256" key="4">
    <source>
        <dbReference type="SAM" id="Coils"/>
    </source>
</evidence>
<dbReference type="InterPro" id="IPR036962">
    <property type="entry name" value="Glyco_hydro_3_N_sf"/>
</dbReference>
<dbReference type="STRING" id="8496.A0A151PGF0"/>
<dbReference type="GO" id="GO:0009044">
    <property type="term" value="F:xylan 1,4-beta-xylosidase activity"/>
    <property type="evidence" value="ECO:0007669"/>
    <property type="project" value="InterPro"/>
</dbReference>
<feature type="domain" description="Fibronectin type III-like" evidence="8">
    <location>
        <begin position="604"/>
        <end position="642"/>
    </location>
</feature>
<feature type="compositionally biased region" description="Polar residues" evidence="5">
    <location>
        <begin position="998"/>
        <end position="1010"/>
    </location>
</feature>
<evidence type="ECO:0000259" key="6">
    <source>
        <dbReference type="Pfam" id="PF00933"/>
    </source>
</evidence>
<dbReference type="GO" id="GO:0000226">
    <property type="term" value="P:microtubule cytoskeleton organization"/>
    <property type="evidence" value="ECO:0007669"/>
    <property type="project" value="InterPro"/>
</dbReference>
<dbReference type="InterPro" id="IPR036881">
    <property type="entry name" value="Glyco_hydro_3_C_sf"/>
</dbReference>
<gene>
    <name evidence="9" type="primary">MAP7D1-1</name>
    <name evidence="9" type="ORF">Y1Q_0022131</name>
</gene>